<feature type="region of interest" description="Disordered" evidence="2">
    <location>
        <begin position="2461"/>
        <end position="2518"/>
    </location>
</feature>
<feature type="region of interest" description="Disordered" evidence="2">
    <location>
        <begin position="476"/>
        <end position="740"/>
    </location>
</feature>
<feature type="compositionally biased region" description="Low complexity" evidence="2">
    <location>
        <begin position="3148"/>
        <end position="3158"/>
    </location>
</feature>
<proteinExistence type="predicted"/>
<sequence>MQNNERRQPSLQQLQQNVLLLQQIRLRTSLQQAGLAQTRTVANQQQQPQHHTRVPNNDVVHLTLQRLHQLQRQETAKWGPTQVTQEQQPQLLHTLQNCAIPQHAQQLSGAQALKMPQESHQSVGSEQHQQQQRVQHLLQQQQRQRLLQQEQRLLQQQQLLLRLGGISCQQQLNLAAHLVQRQLLLKGTALSEAAPATKAAAAAAAAAAPAAEALAVNSTAECAATEPRSYLGDAEAIRIAKQHAAYMAVAAAAGGPAASAGTADLPRFATSADAVPQLLRKQQLEAAVQQLITPAFRLWAIRQLQKQQHLLQQVRQLVLVLQQQPQLQLLLLQNPRLQQLLSTQPGLLLQLLRQQQRQGELPPKLLESIIGSQQQHQGQQHPVCPDQYAKLLSSLSQEEQRQQQQVQQQLGKLQNERQRLVSLITCQLQQQQQQQLPQMQRQQPQKQQRHEQPQDSDLLLKQFCAQPINLPFSQQESVGTAADKDDEHQSTQLLEKGPTDSEGSYQQQRLIVTAEDHSTAQPSVRPTALRDEPPQPPPQQQQQQQQQPEDIPSRPQAAAPTKGGDLQQRPQQREFSNTQQVEQQNQQQQKEQQHKQVQQQPIQRHRGRPPKKHTYLYNHRSMPDLALETETEEAKAGPRPESSVTSATAGAAPALAQKNRRRSSRLSGQPPGPDLDRSRIYRTTATNVEGSSSSSSCSCSDSSGDENKPPQRQRQQQQAACRQRTNHVKAQQKEQSAASKGVIPTVVADAAVARAVPRTAGEAPGTPEREETETVCPSQDARGAAATNRAAMAAAAALRCSSRSRGKARSPSTVAKASVGNQQNQQQLQQLLTVLKDWCNSASSSSSLPLADNSALLVAALTAAQPLLERLKQQHEQGQQQQSVLVQMAEDHCELVSALLSVRTAGAACLEQLLCWNADKQQKQQTHHQEQELEQQLPQQALEPVLKTPELKSKRSGRPMHRIKQPGSNDNSKSSRTFGSLCGCVAVALHAEAALLLLGVESEKEARLQREGKAQHEHESCASLVSAVAVCVKTHCRETLVPLFSQQAELDTNDRLAGGGPPAAAGDAAAALQRLLEGLRYLWSVAVSQQLLKAFSMEDLHLLAAGLCTIWGVRALPSSAAAASLLRSAEGLLLLLFQFVPQLREPVIDGVLQQFAAAAEEFNSKKGGGKHAAAAAAVDFMDEENEETVAPQQSAAGAAAGAVHPVALLLLRLLQAMCLPNEVYRRFEESSLAVAKPMHEKPQKLPKAAAEGAAEAAAAAARHVARRLITIAVGEEAPHKIQQLQQQQQLLLPLSRPSAGCLRSVRRLIADLALLTLSPSVPASLLLLRAVGYTLLTRLLRPDAEADNTQLQQQQQTALLSLLSALAPAVFAERLPVPSISPLQEQQQRCHLPGNAHLNSDAETARVATRRRLTGAKSKEKHQSVGTRMASLDQSRSLHKAETAKEAQQHIESCCDCGLRKPHEEAATDKAATAGAMEQWICMGCDLRRAVAASLQEAIGRLRPAAWLSVVAGMPESSTGTTPAAAAAAAAAAEGVADRSMLLCVLDEPLTFLCLLLMLANGSSSSSSSYRAASVATQCTSKKSGQELTPVAAAAAVSAAAASAATRIMRLSHRRLLLQHSKAAMACLLLLIIGRSTTTSRKRMEEDDASFKEGGCKGAGAGPNSSRSMLHLIIDIEWEAAAAGDVGLLLPFGANAAAAGVDPNNTLQQQQEQLVASVWRWLALSALQQIGDLLLHAVQVAAGDPRSSVRRAALSVLHACATWRPSLLQVSASSSNSRIPLLLPQALADSSPGVRERALALLDTALQQQQRETTAAAALRRSSQQMLGDEQQDQQARVTMSPWLEEIGGLLRFLRYVVLQETAPSVRQQALRVARGCAAAAPLGETARCCRFLLIEALAAAPDHPATKAFVTGALASEVVRFLTSKPHAAAIASAGEEIAAAHETATQTPRSERTLQCCGGSPLAAAAIARGSASTSSSLNMRRAIRMLASFVAAAREHMEVSLVPLLFPRMQQQLQQQQQQQTLEELAATLLDACLTEYLSCCCGVSPQQDTTCLLTQHNQRQQQQDDFLLDPTVAGLCLLQLAQELGHFCPRGLLLFVPHVAVLLRDHTALLQQGSSSSNSCRSLLGEIELLAAAANHIRAAPYHVQQELLLCVPAVLLLLETDPLLLQAGTMLLCRVSQQLQQEGVRDSLLDLLAVSLALIYSIKDRIYQLKRKEPQRGAHLPPSEEEQQEKEAVVPMLQALQFASWAVACLSAGLGIGAFEKQAAAGSHSAAVAATSEANKVSGCIPSSSANGGAACASSLLRDVPVASLMQRVAAHAADSKSAATAAEAASRDSGFSLQHSVFHLLCDALLLLQQHGGMTAVAWRSLCCFLRAAPSFLSSPRLGARLSAATAAAAANKLDWQCSDQRQHQQRQQQAEGVGDAQALDLPAALQALYGLVKELQQDAASPGLPTAAAAATKVEGKNRQSVSISMRRSGTRGRSQAQHQTQKQEQQQHIPACSAHPASAAGSPTATAAATAAAEAIAANARQGIWNGRERASINANAPSTGPATTAQPSVCDYLHALAPYVRPLMDLLVPRQPQQQPQQQGQWPNLSCSTATLILLLTRALQQLGLVYYSELLPQAAALLFCSSRTVARAASLLLQEALGGAGAAFAAGRLQECLDMSLLLCIHRGATDSTATESVYRLSGQGSSSPNLLQLREESAAPVTALLLSPFCVVDPAAISAFVILFTRSAKGSARISPSDVQLSLVAQLRRFSSVEALASLASRLPCAGIPAGATAPAEAAGAAAGPNARLAAWAGSLPPSLGVVAADPAIEPWLQQTPSALLPLLPAAFAALLHLRLVSDVLLSVVHRPSEAADAAAALRGVVVDCGAAVEAMLHTAQQQQQQRQQQHQQQVAALTAAFCGCFASQLRSALLQGFHVSDTPEADSDAAAEAASVAPVDQDEGNFESEECAMAGPKQGQQQQQQQQQKRGRGLLRQPAPRNSSSSRSSSRNPHPRGGGMPDCDSRESLAAAPQQSIVTTARKKSPISLGRSKCSGAPLPVNPEDKPALRLFAAGAALQRRAVSTLGSLWARITTQQDLAATAASVGKTAAESEDTPASLIREMVDAAVCCDNELIICADSRDLPIAHLHRGARRRKRLQLQQRHQQQQQPESPPTSRRRKRRRFGVRKGEDPRDSDWARDVETSEPTAESDEDFSDH</sequence>
<protein>
    <submittedName>
        <fullName evidence="3">Uncharacterized protein</fullName>
    </submittedName>
</protein>
<dbReference type="Proteomes" id="UP000030747">
    <property type="component" value="Unassembled WGS sequence"/>
</dbReference>
<feature type="compositionally biased region" description="Acidic residues" evidence="2">
    <location>
        <begin position="2948"/>
        <end position="2958"/>
    </location>
</feature>
<feature type="compositionally biased region" description="Basic residues" evidence="2">
    <location>
        <begin position="954"/>
        <end position="964"/>
    </location>
</feature>
<feature type="compositionally biased region" description="Low complexity" evidence="2">
    <location>
        <begin position="647"/>
        <end position="656"/>
    </location>
</feature>
<feature type="coiled-coil region" evidence="1">
    <location>
        <begin position="396"/>
        <end position="423"/>
    </location>
</feature>
<feature type="region of interest" description="Disordered" evidence="2">
    <location>
        <begin position="1412"/>
        <end position="1435"/>
    </location>
</feature>
<name>U6KJM7_EIMTE</name>
<feature type="compositionally biased region" description="Low complexity" evidence="2">
    <location>
        <begin position="2965"/>
        <end position="3000"/>
    </location>
</feature>
<reference evidence="3" key="1">
    <citation type="submission" date="2013-10" db="EMBL/GenBank/DDBJ databases">
        <title>Genomic analysis of the causative agents of coccidiosis in chickens.</title>
        <authorList>
            <person name="Reid A.J."/>
            <person name="Blake D."/>
            <person name="Billington K."/>
            <person name="Browne H."/>
            <person name="Dunn M."/>
            <person name="Hung S."/>
            <person name="Kawahara F."/>
            <person name="Miranda-Saavedra D."/>
            <person name="Mourier T."/>
            <person name="Nagra H."/>
            <person name="Otto T.D."/>
            <person name="Rawlings N."/>
            <person name="Sanchez A."/>
            <person name="Sanders M."/>
            <person name="Subramaniam C."/>
            <person name="Tay Y."/>
            <person name="Dear P."/>
            <person name="Doerig C."/>
            <person name="Gruber A."/>
            <person name="Parkinson J."/>
            <person name="Shirley M."/>
            <person name="Wan K.L."/>
            <person name="Berriman M."/>
            <person name="Tomley F."/>
            <person name="Pain A."/>
        </authorList>
    </citation>
    <scope>NUCLEOTIDE SEQUENCE [LARGE SCALE GENOMIC DNA]</scope>
    <source>
        <strain evidence="3">Houghton</strain>
    </source>
</reference>
<feature type="region of interest" description="Disordered" evidence="2">
    <location>
        <begin position="758"/>
        <end position="783"/>
    </location>
</feature>
<dbReference type="RefSeq" id="XP_013228972.1">
    <property type="nucleotide sequence ID" value="XM_013373518.1"/>
</dbReference>
<feature type="compositionally biased region" description="Low complexity" evidence="2">
    <location>
        <begin position="2938"/>
        <end position="2947"/>
    </location>
</feature>
<reference evidence="3" key="2">
    <citation type="submission" date="2013-10" db="EMBL/GenBank/DDBJ databases">
        <authorList>
            <person name="Aslett M."/>
        </authorList>
    </citation>
    <scope>NUCLEOTIDE SEQUENCE [LARGE SCALE GENOMIC DNA]</scope>
    <source>
        <strain evidence="3">Houghton</strain>
    </source>
</reference>
<feature type="compositionally biased region" description="Polar residues" evidence="2">
    <location>
        <begin position="966"/>
        <end position="975"/>
    </location>
</feature>
<feature type="compositionally biased region" description="Low complexity" evidence="2">
    <location>
        <begin position="712"/>
        <end position="723"/>
    </location>
</feature>
<evidence type="ECO:0000313" key="3">
    <source>
        <dbReference type="EMBL" id="CDJ38134.1"/>
    </source>
</evidence>
<feature type="region of interest" description="Disordered" evidence="2">
    <location>
        <begin position="3143"/>
        <end position="3206"/>
    </location>
</feature>
<feature type="region of interest" description="Disordered" evidence="2">
    <location>
        <begin position="926"/>
        <end position="975"/>
    </location>
</feature>
<feature type="compositionally biased region" description="Basic residues" evidence="2">
    <location>
        <begin position="603"/>
        <end position="614"/>
    </location>
</feature>
<dbReference type="SUPFAM" id="SSF48371">
    <property type="entry name" value="ARM repeat"/>
    <property type="match status" value="1"/>
</dbReference>
<dbReference type="GeneID" id="25255135"/>
<evidence type="ECO:0000313" key="4">
    <source>
        <dbReference type="Proteomes" id="UP000030747"/>
    </source>
</evidence>
<feature type="region of interest" description="Disordered" evidence="2">
    <location>
        <begin position="802"/>
        <end position="821"/>
    </location>
</feature>
<accession>U6KJM7</accession>
<feature type="compositionally biased region" description="Low complexity" evidence="2">
    <location>
        <begin position="579"/>
        <end position="600"/>
    </location>
</feature>
<feature type="compositionally biased region" description="Low complexity" evidence="2">
    <location>
        <begin position="118"/>
        <end position="135"/>
    </location>
</feature>
<dbReference type="VEuPathDB" id="ToxoDB:ETH2_0613200"/>
<evidence type="ECO:0000256" key="1">
    <source>
        <dbReference type="SAM" id="Coils"/>
    </source>
</evidence>
<evidence type="ECO:0000256" key="2">
    <source>
        <dbReference type="SAM" id="MobiDB-lite"/>
    </source>
</evidence>
<keyword evidence="1" id="KW-0175">Coiled coil</keyword>
<feature type="compositionally biased region" description="Basic residues" evidence="2">
    <location>
        <begin position="3165"/>
        <end position="3175"/>
    </location>
</feature>
<feature type="compositionally biased region" description="Polar residues" evidence="2">
    <location>
        <begin position="501"/>
        <end position="510"/>
    </location>
</feature>
<dbReference type="PANTHER" id="PTHR10019">
    <property type="entry name" value="SNF5"/>
    <property type="match status" value="1"/>
</dbReference>
<feature type="region of interest" description="Disordered" evidence="2">
    <location>
        <begin position="107"/>
        <end position="135"/>
    </location>
</feature>
<feature type="compositionally biased region" description="Acidic residues" evidence="2">
    <location>
        <begin position="3197"/>
        <end position="3206"/>
    </location>
</feature>
<organism evidence="3 4">
    <name type="scientific">Eimeria tenella</name>
    <name type="common">Coccidian parasite</name>
    <dbReference type="NCBI Taxonomy" id="5802"/>
    <lineage>
        <taxon>Eukaryota</taxon>
        <taxon>Sar</taxon>
        <taxon>Alveolata</taxon>
        <taxon>Apicomplexa</taxon>
        <taxon>Conoidasida</taxon>
        <taxon>Coccidia</taxon>
        <taxon>Eucoccidiorida</taxon>
        <taxon>Eimeriorina</taxon>
        <taxon>Eimeriidae</taxon>
        <taxon>Eimeria</taxon>
    </lineage>
</organism>
<feature type="compositionally biased region" description="Basic and acidic residues" evidence="2">
    <location>
        <begin position="3176"/>
        <end position="3191"/>
    </location>
</feature>
<dbReference type="OMA" id="QPSVCDY"/>
<feature type="compositionally biased region" description="Low complexity" evidence="2">
    <location>
        <begin position="934"/>
        <end position="946"/>
    </location>
</feature>
<gene>
    <name evidence="3" type="ORF">ETH_00030280</name>
</gene>
<feature type="compositionally biased region" description="Polar residues" evidence="2">
    <location>
        <begin position="2470"/>
        <end position="2486"/>
    </location>
</feature>
<dbReference type="OrthoDB" id="348384at2759"/>
<feature type="compositionally biased region" description="Polar residues" evidence="2">
    <location>
        <begin position="568"/>
        <end position="578"/>
    </location>
</feature>
<dbReference type="VEuPathDB" id="ToxoDB:ETH_00030280"/>
<feature type="compositionally biased region" description="Low complexity" evidence="2">
    <location>
        <begin position="690"/>
        <end position="702"/>
    </location>
</feature>
<keyword evidence="4" id="KW-1185">Reference proteome</keyword>
<dbReference type="InterPro" id="IPR016024">
    <property type="entry name" value="ARM-type_fold"/>
</dbReference>
<feature type="region of interest" description="Disordered" evidence="2">
    <location>
        <begin position="2930"/>
        <end position="3048"/>
    </location>
</feature>
<dbReference type="EMBL" id="HG673812">
    <property type="protein sequence ID" value="CDJ38134.1"/>
    <property type="molecule type" value="Genomic_DNA"/>
</dbReference>
<feature type="compositionally biased region" description="Low complexity" evidence="2">
    <location>
        <begin position="2487"/>
        <end position="2518"/>
    </location>
</feature>